<protein>
    <submittedName>
        <fullName evidence="3">Uncharacterized protein</fullName>
    </submittedName>
</protein>
<feature type="compositionally biased region" description="Basic and acidic residues" evidence="2">
    <location>
        <begin position="23"/>
        <end position="33"/>
    </location>
</feature>
<dbReference type="EMBL" id="JAIWYP010000005">
    <property type="protein sequence ID" value="KAH3818637.1"/>
    <property type="molecule type" value="Genomic_DNA"/>
</dbReference>
<keyword evidence="4" id="KW-1185">Reference proteome</keyword>
<evidence type="ECO:0000256" key="2">
    <source>
        <dbReference type="SAM" id="MobiDB-lite"/>
    </source>
</evidence>
<reference evidence="3" key="2">
    <citation type="submission" date="2020-11" db="EMBL/GenBank/DDBJ databases">
        <authorList>
            <person name="McCartney M.A."/>
            <person name="Auch B."/>
            <person name="Kono T."/>
            <person name="Mallez S."/>
            <person name="Becker A."/>
            <person name="Gohl D.M."/>
            <person name="Silverstein K.A.T."/>
            <person name="Koren S."/>
            <person name="Bechman K.B."/>
            <person name="Herman A."/>
            <person name="Abrahante J.E."/>
            <person name="Garbe J."/>
        </authorList>
    </citation>
    <scope>NUCLEOTIDE SEQUENCE</scope>
    <source>
        <strain evidence="3">Duluth1</strain>
        <tissue evidence="3">Whole animal</tissue>
    </source>
</reference>
<keyword evidence="1" id="KW-0175">Coiled coil</keyword>
<reference evidence="3" key="1">
    <citation type="journal article" date="2019" name="bioRxiv">
        <title>The Genome of the Zebra Mussel, Dreissena polymorpha: A Resource for Invasive Species Research.</title>
        <authorList>
            <person name="McCartney M.A."/>
            <person name="Auch B."/>
            <person name="Kono T."/>
            <person name="Mallez S."/>
            <person name="Zhang Y."/>
            <person name="Obille A."/>
            <person name="Becker A."/>
            <person name="Abrahante J.E."/>
            <person name="Garbe J."/>
            <person name="Badalamenti J.P."/>
            <person name="Herman A."/>
            <person name="Mangelson H."/>
            <person name="Liachko I."/>
            <person name="Sullivan S."/>
            <person name="Sone E.D."/>
            <person name="Koren S."/>
            <person name="Silverstein K.A.T."/>
            <person name="Beckman K.B."/>
            <person name="Gohl D.M."/>
        </authorList>
    </citation>
    <scope>NUCLEOTIDE SEQUENCE</scope>
    <source>
        <strain evidence="3">Duluth1</strain>
        <tissue evidence="3">Whole animal</tissue>
    </source>
</reference>
<dbReference type="Proteomes" id="UP000828390">
    <property type="component" value="Unassembled WGS sequence"/>
</dbReference>
<name>A0A9D4GKP6_DREPO</name>
<accession>A0A9D4GKP6</accession>
<dbReference type="AlphaFoldDB" id="A0A9D4GKP6"/>
<sequence>MSEKEKDPTKGLKRGQPPGKMPAKGEDRPKRTNSEVSNDSLNDGSIKQQLESMEQALKFLTNEMKSILKREEIESLITNTLSSILSESEKRNEGRLAQLKNDLAKEMEETLQQTVRKQVDEKVKDLTEYIKGLEFENETLKETISSIKTYHKQSIENITTQVNENAQKCHDAIKRSNYNEQYSRKNNVKIMDIKEDDKESIPNLTSKVIGLLQDKGVELQNEQIMAIHIIPSKKGQIRPVLLKLKSNNDKTIIMRKRKEMKAAGHRLVDDVTALNSALMNRLSLHPAIETTWFFNGSVFAQTKNQERIKFDIHDNINSVISDYRANRSK</sequence>
<comment type="caution">
    <text evidence="3">The sequence shown here is derived from an EMBL/GenBank/DDBJ whole genome shotgun (WGS) entry which is preliminary data.</text>
</comment>
<feature type="compositionally biased region" description="Basic and acidic residues" evidence="2">
    <location>
        <begin position="1"/>
        <end position="10"/>
    </location>
</feature>
<proteinExistence type="predicted"/>
<evidence type="ECO:0000313" key="4">
    <source>
        <dbReference type="Proteomes" id="UP000828390"/>
    </source>
</evidence>
<evidence type="ECO:0000313" key="3">
    <source>
        <dbReference type="EMBL" id="KAH3818637.1"/>
    </source>
</evidence>
<gene>
    <name evidence="3" type="ORF">DPMN_120359</name>
</gene>
<evidence type="ECO:0000256" key="1">
    <source>
        <dbReference type="SAM" id="Coils"/>
    </source>
</evidence>
<feature type="coiled-coil region" evidence="1">
    <location>
        <begin position="50"/>
        <end position="143"/>
    </location>
</feature>
<organism evidence="3 4">
    <name type="scientific">Dreissena polymorpha</name>
    <name type="common">Zebra mussel</name>
    <name type="synonym">Mytilus polymorpha</name>
    <dbReference type="NCBI Taxonomy" id="45954"/>
    <lineage>
        <taxon>Eukaryota</taxon>
        <taxon>Metazoa</taxon>
        <taxon>Spiralia</taxon>
        <taxon>Lophotrochozoa</taxon>
        <taxon>Mollusca</taxon>
        <taxon>Bivalvia</taxon>
        <taxon>Autobranchia</taxon>
        <taxon>Heteroconchia</taxon>
        <taxon>Euheterodonta</taxon>
        <taxon>Imparidentia</taxon>
        <taxon>Neoheterodontei</taxon>
        <taxon>Myida</taxon>
        <taxon>Dreissenoidea</taxon>
        <taxon>Dreissenidae</taxon>
        <taxon>Dreissena</taxon>
    </lineage>
</organism>
<feature type="region of interest" description="Disordered" evidence="2">
    <location>
        <begin position="1"/>
        <end position="46"/>
    </location>
</feature>
<feature type="compositionally biased region" description="Polar residues" evidence="2">
    <location>
        <begin position="34"/>
        <end position="46"/>
    </location>
</feature>